<accession>A0A7H0JZ12</accession>
<dbReference type="PANTHER" id="PTHR43479">
    <property type="entry name" value="ACREF/ENVCD OPERON REPRESSOR-RELATED"/>
    <property type="match status" value="1"/>
</dbReference>
<dbReference type="Proteomes" id="UP000516235">
    <property type="component" value="Chromosome"/>
</dbReference>
<evidence type="ECO:0000313" key="4">
    <source>
        <dbReference type="EMBL" id="MBC3179259.1"/>
    </source>
</evidence>
<dbReference type="PANTHER" id="PTHR43479:SF11">
    <property type="entry name" value="ACREF_ENVCD OPERON REPRESSOR-RELATED"/>
    <property type="match status" value="1"/>
</dbReference>
<evidence type="ECO:0000259" key="3">
    <source>
        <dbReference type="PROSITE" id="PS50977"/>
    </source>
</evidence>
<reference evidence="6 7" key="1">
    <citation type="submission" date="2020-08" db="EMBL/GenBank/DDBJ databases">
        <title>novel species in genus Corynebacterium.</title>
        <authorList>
            <person name="Zhang G."/>
        </authorList>
    </citation>
    <scope>NUCLEOTIDE SEQUENCE [LARGE SCALE GENOMIC DNA]</scope>
    <source>
        <strain evidence="5">Zg-917</strain>
        <strain evidence="6 7">zg-917</strain>
    </source>
</reference>
<dbReference type="InterPro" id="IPR001647">
    <property type="entry name" value="HTH_TetR"/>
</dbReference>
<dbReference type="KEGG" id="cluj:IAU68_00270"/>
<dbReference type="PROSITE" id="PS50977">
    <property type="entry name" value="HTH_TETR_2"/>
    <property type="match status" value="1"/>
</dbReference>
<dbReference type="InterPro" id="IPR009057">
    <property type="entry name" value="Homeodomain-like_sf"/>
</dbReference>
<organism evidence="5 6">
    <name type="scientific">Corynebacterium lujinxingii</name>
    <dbReference type="NCBI Taxonomy" id="2763010"/>
    <lineage>
        <taxon>Bacteria</taxon>
        <taxon>Bacillati</taxon>
        <taxon>Actinomycetota</taxon>
        <taxon>Actinomycetes</taxon>
        <taxon>Mycobacteriales</taxon>
        <taxon>Corynebacteriaceae</taxon>
        <taxon>Corynebacterium</taxon>
    </lineage>
</organism>
<evidence type="ECO:0000256" key="2">
    <source>
        <dbReference type="PROSITE-ProRule" id="PRU00335"/>
    </source>
</evidence>
<dbReference type="GO" id="GO:0003677">
    <property type="term" value="F:DNA binding"/>
    <property type="evidence" value="ECO:0007669"/>
    <property type="project" value="UniProtKB-UniRule"/>
</dbReference>
<name>A0A7H0JZ12_9CORY</name>
<dbReference type="EMBL" id="CP061032">
    <property type="protein sequence ID" value="QNP90278.1"/>
    <property type="molecule type" value="Genomic_DNA"/>
</dbReference>
<evidence type="ECO:0000313" key="5">
    <source>
        <dbReference type="EMBL" id="QNP90278.1"/>
    </source>
</evidence>
<dbReference type="Proteomes" id="UP000642876">
    <property type="component" value="Unassembled WGS sequence"/>
</dbReference>
<feature type="DNA-binding region" description="H-T-H motif" evidence="2">
    <location>
        <begin position="42"/>
        <end position="61"/>
    </location>
</feature>
<keyword evidence="1 2" id="KW-0238">DNA-binding</keyword>
<dbReference type="SUPFAM" id="SSF46689">
    <property type="entry name" value="Homeodomain-like"/>
    <property type="match status" value="1"/>
</dbReference>
<evidence type="ECO:0000313" key="6">
    <source>
        <dbReference type="Proteomes" id="UP000516235"/>
    </source>
</evidence>
<dbReference type="Gene3D" id="1.10.357.10">
    <property type="entry name" value="Tetracycline Repressor, domain 2"/>
    <property type="match status" value="1"/>
</dbReference>
<protein>
    <submittedName>
        <fullName evidence="5">TetR/AcrR family transcriptional regulator</fullName>
    </submittedName>
</protein>
<dbReference type="Pfam" id="PF00440">
    <property type="entry name" value="TetR_N"/>
    <property type="match status" value="1"/>
</dbReference>
<dbReference type="EMBL" id="JACMYE010000006">
    <property type="protein sequence ID" value="MBC3179259.1"/>
    <property type="molecule type" value="Genomic_DNA"/>
</dbReference>
<dbReference type="AlphaFoldDB" id="A0A7H0JZ12"/>
<proteinExistence type="predicted"/>
<evidence type="ECO:0000313" key="7">
    <source>
        <dbReference type="Proteomes" id="UP000642876"/>
    </source>
</evidence>
<feature type="domain" description="HTH tetR-type" evidence="3">
    <location>
        <begin position="19"/>
        <end position="79"/>
    </location>
</feature>
<gene>
    <name evidence="4" type="ORF">H7348_08070</name>
    <name evidence="5" type="ORF">IAU68_00270</name>
</gene>
<dbReference type="PRINTS" id="PR00455">
    <property type="entry name" value="HTHTETR"/>
</dbReference>
<sequence>MSEHILPGRRSESTDPRALRTRKALVDAVLTLLNDHDATDLNVSQIVKEAGVSRQVFYQHFEDRDALILVAAADWVLDAYERFAERFSIDQNFEASVAELATVVAGKTEAAVRLIDSPVHTVLDEEVHRVMLPTMREQLLPRSQEWGVTDSQLVDDMARVYVAGMQRLIEQCVREGCTPEEIGRRAEAVRRVLIRE</sequence>
<dbReference type="RefSeq" id="WP_171193106.1">
    <property type="nucleotide sequence ID" value="NZ_CP061032.1"/>
</dbReference>
<dbReference type="InterPro" id="IPR050624">
    <property type="entry name" value="HTH-type_Tx_Regulator"/>
</dbReference>
<evidence type="ECO:0000256" key="1">
    <source>
        <dbReference type="ARBA" id="ARBA00023125"/>
    </source>
</evidence>
<keyword evidence="7" id="KW-1185">Reference proteome</keyword>